<name>B6IIM9_CAEBR</name>
<protein>
    <submittedName>
        <fullName evidence="1">Protein CBG25365</fullName>
    </submittedName>
</protein>
<dbReference type="HOGENOM" id="CLU_3144229_0_0_1"/>
<organism evidence="1 2">
    <name type="scientific">Caenorhabditis briggsae</name>
    <dbReference type="NCBI Taxonomy" id="6238"/>
    <lineage>
        <taxon>Eukaryota</taxon>
        <taxon>Metazoa</taxon>
        <taxon>Ecdysozoa</taxon>
        <taxon>Nematoda</taxon>
        <taxon>Chromadorea</taxon>
        <taxon>Rhabditida</taxon>
        <taxon>Rhabditina</taxon>
        <taxon>Rhabditomorpha</taxon>
        <taxon>Rhabditoidea</taxon>
        <taxon>Rhabditidae</taxon>
        <taxon>Peloderinae</taxon>
        <taxon>Caenorhabditis</taxon>
    </lineage>
</organism>
<dbReference type="GeneID" id="68916856"/>
<dbReference type="InParanoid" id="B6IIM9"/>
<dbReference type="AlphaFoldDB" id="B6IIM9"/>
<evidence type="ECO:0000313" key="2">
    <source>
        <dbReference type="Proteomes" id="UP000008549"/>
    </source>
</evidence>
<accession>B6IIM9</accession>
<evidence type="ECO:0000313" key="1">
    <source>
        <dbReference type="EMBL" id="CAR99759.1"/>
    </source>
</evidence>
<dbReference type="CTD" id="68916856"/>
<dbReference type="KEGG" id="cbr:CBG_25365"/>
<reference evidence="1 2" key="2">
    <citation type="journal article" date="2011" name="PLoS Genet.">
        <title>Caenorhabditis briggsae recombinant inbred line genotypes reveal inter-strain incompatibility and the evolution of recombination.</title>
        <authorList>
            <person name="Ross J.A."/>
            <person name="Koboldt D.C."/>
            <person name="Staisch J.E."/>
            <person name="Chamberlin H.M."/>
            <person name="Gupta B.P."/>
            <person name="Miller R.D."/>
            <person name="Baird S.E."/>
            <person name="Haag E.S."/>
        </authorList>
    </citation>
    <scope>NUCLEOTIDE SEQUENCE [LARGE SCALE GENOMIC DNA]</scope>
    <source>
        <strain evidence="1 2">AF16</strain>
    </source>
</reference>
<gene>
    <name evidence="1" type="ORF">CBG25365</name>
    <name evidence="1" type="ORF">CBG_25365</name>
</gene>
<dbReference type="EMBL" id="HE600940">
    <property type="protein sequence ID" value="CAR99759.1"/>
    <property type="molecule type" value="Genomic_DNA"/>
</dbReference>
<sequence length="49" mass="6253">MWQNRRRLDHQKGRCFVKREKRERVRERKERKKAHFLSTKCVSGNWRKL</sequence>
<dbReference type="Proteomes" id="UP000008549">
    <property type="component" value="Unassembled WGS sequence"/>
</dbReference>
<reference evidence="1 2" key="1">
    <citation type="journal article" date="2003" name="PLoS Biol.">
        <title>The genome sequence of Caenorhabditis briggsae: a platform for comparative genomics.</title>
        <authorList>
            <person name="Stein L.D."/>
            <person name="Bao Z."/>
            <person name="Blasiar D."/>
            <person name="Blumenthal T."/>
            <person name="Brent M.R."/>
            <person name="Chen N."/>
            <person name="Chinwalla A."/>
            <person name="Clarke L."/>
            <person name="Clee C."/>
            <person name="Coghlan A."/>
            <person name="Coulson A."/>
            <person name="D'Eustachio P."/>
            <person name="Fitch D.H."/>
            <person name="Fulton L.A."/>
            <person name="Fulton R.E."/>
            <person name="Griffiths-Jones S."/>
            <person name="Harris T.W."/>
            <person name="Hillier L.W."/>
            <person name="Kamath R."/>
            <person name="Kuwabara P.E."/>
            <person name="Mardis E.R."/>
            <person name="Marra M.A."/>
            <person name="Miner T.L."/>
            <person name="Minx P."/>
            <person name="Mullikin J.C."/>
            <person name="Plumb R.W."/>
            <person name="Rogers J."/>
            <person name="Schein J.E."/>
            <person name="Sohrmann M."/>
            <person name="Spieth J."/>
            <person name="Stajich J.E."/>
            <person name="Wei C."/>
            <person name="Willey D."/>
            <person name="Wilson R.K."/>
            <person name="Durbin R."/>
            <person name="Waterston R.H."/>
        </authorList>
    </citation>
    <scope>NUCLEOTIDE SEQUENCE [LARGE SCALE GENOMIC DNA]</scope>
    <source>
        <strain evidence="1 2">AF16</strain>
    </source>
</reference>
<keyword evidence="2" id="KW-1185">Reference proteome</keyword>
<proteinExistence type="predicted"/>
<dbReference type="RefSeq" id="XP_045099320.1">
    <property type="nucleotide sequence ID" value="XM_045240874.1"/>
</dbReference>